<keyword evidence="2 7" id="KW-0349">Heme</keyword>
<dbReference type="GO" id="GO:0022900">
    <property type="term" value="P:electron transport chain"/>
    <property type="evidence" value="ECO:0007669"/>
    <property type="project" value="InterPro"/>
</dbReference>
<reference evidence="9" key="1">
    <citation type="submission" date="2016-11" db="EMBL/GenBank/DDBJ databases">
        <authorList>
            <person name="Varghese N."/>
            <person name="Submissions S."/>
        </authorList>
    </citation>
    <scope>NUCLEOTIDE SEQUENCE [LARGE SCALE GENOMIC DNA]</scope>
    <source>
        <strain evidence="9">DSM 100564</strain>
    </source>
</reference>
<sequence>MKKAMALTVGLIVAGVVGTSAISDANHDTKALNAAVKARQSQMTLYAFNIGLLGGMAKGDIEYNADAASAAAANLAALSKLDQSRFWPKGSDNVALGADTTEALPAIWMADSKVGEKAMAFAAAATNMEQAAGGGLDSLRGAIGDLGKSCGGCHETYREKQ</sequence>
<dbReference type="GO" id="GO:0042597">
    <property type="term" value="C:periplasmic space"/>
    <property type="evidence" value="ECO:0007669"/>
    <property type="project" value="InterPro"/>
</dbReference>
<evidence type="ECO:0000256" key="1">
    <source>
        <dbReference type="ARBA" id="ARBA00022448"/>
    </source>
</evidence>
<dbReference type="GO" id="GO:0009055">
    <property type="term" value="F:electron transfer activity"/>
    <property type="evidence" value="ECO:0007669"/>
    <property type="project" value="InterPro"/>
</dbReference>
<dbReference type="PROSITE" id="PS51009">
    <property type="entry name" value="CYTCII"/>
    <property type="match status" value="1"/>
</dbReference>
<dbReference type="PRINTS" id="PR00608">
    <property type="entry name" value="CYTCHROMECII"/>
</dbReference>
<dbReference type="Pfam" id="PF01322">
    <property type="entry name" value="Cytochrom_C_2"/>
    <property type="match status" value="1"/>
</dbReference>
<keyword evidence="3 6" id="KW-0479">Metal-binding</keyword>
<dbReference type="InterPro" id="IPR010980">
    <property type="entry name" value="Cyt_c/b562"/>
</dbReference>
<dbReference type="InterPro" id="IPR012127">
    <property type="entry name" value="Cyt_c_prime"/>
</dbReference>
<evidence type="ECO:0000256" key="4">
    <source>
        <dbReference type="ARBA" id="ARBA00022982"/>
    </source>
</evidence>
<comment type="PTM">
    <text evidence="7">Binds 1 heme group per subunit.</text>
</comment>
<dbReference type="STRING" id="1470563.SAMN05444000_11388"/>
<evidence type="ECO:0000313" key="8">
    <source>
        <dbReference type="EMBL" id="SHJ80617.1"/>
    </source>
</evidence>
<gene>
    <name evidence="8" type="ORF">SAMN05444000_11388</name>
</gene>
<feature type="binding site" description="covalent" evidence="7">
    <location>
        <position position="150"/>
    </location>
    <ligand>
        <name>heme c</name>
        <dbReference type="ChEBI" id="CHEBI:61717"/>
    </ligand>
</feature>
<organism evidence="8 9">
    <name type="scientific">Shimia gijangensis</name>
    <dbReference type="NCBI Taxonomy" id="1470563"/>
    <lineage>
        <taxon>Bacteria</taxon>
        <taxon>Pseudomonadati</taxon>
        <taxon>Pseudomonadota</taxon>
        <taxon>Alphaproteobacteria</taxon>
        <taxon>Rhodobacterales</taxon>
        <taxon>Roseobacteraceae</taxon>
    </lineage>
</organism>
<dbReference type="InterPro" id="IPR002321">
    <property type="entry name" value="Cyt_c_II"/>
</dbReference>
<feature type="binding site" description="covalent" evidence="7">
    <location>
        <position position="153"/>
    </location>
    <ligand>
        <name>heme c</name>
        <dbReference type="ChEBI" id="CHEBI:61717"/>
    </ligand>
</feature>
<protein>
    <submittedName>
        <fullName evidence="8">Cytochrome c556</fullName>
    </submittedName>
</protein>
<evidence type="ECO:0000256" key="6">
    <source>
        <dbReference type="PIRSR" id="PIRSR000027-1"/>
    </source>
</evidence>
<dbReference type="SUPFAM" id="SSF47175">
    <property type="entry name" value="Cytochromes"/>
    <property type="match status" value="1"/>
</dbReference>
<evidence type="ECO:0000256" key="5">
    <source>
        <dbReference type="ARBA" id="ARBA00023004"/>
    </source>
</evidence>
<accession>A0A1M6MB19</accession>
<evidence type="ECO:0000256" key="7">
    <source>
        <dbReference type="PIRSR" id="PIRSR000027-2"/>
    </source>
</evidence>
<dbReference type="GO" id="GO:0005506">
    <property type="term" value="F:iron ion binding"/>
    <property type="evidence" value="ECO:0007669"/>
    <property type="project" value="InterPro"/>
</dbReference>
<keyword evidence="9" id="KW-1185">Reference proteome</keyword>
<keyword evidence="1" id="KW-0813">Transport</keyword>
<keyword evidence="5 6" id="KW-0408">Iron</keyword>
<dbReference type="PIRSF" id="PIRSF000027">
    <property type="entry name" value="Cytc_c_prime"/>
    <property type="match status" value="1"/>
</dbReference>
<dbReference type="InterPro" id="IPR015984">
    <property type="entry name" value="Cyt_c_prime_subgr"/>
</dbReference>
<dbReference type="GO" id="GO:0020037">
    <property type="term" value="F:heme binding"/>
    <property type="evidence" value="ECO:0007669"/>
    <property type="project" value="InterPro"/>
</dbReference>
<dbReference type="Proteomes" id="UP000183982">
    <property type="component" value="Unassembled WGS sequence"/>
</dbReference>
<evidence type="ECO:0000256" key="3">
    <source>
        <dbReference type="ARBA" id="ARBA00022723"/>
    </source>
</evidence>
<proteinExistence type="predicted"/>
<keyword evidence="4" id="KW-0249">Electron transport</keyword>
<evidence type="ECO:0000256" key="2">
    <source>
        <dbReference type="ARBA" id="ARBA00022617"/>
    </source>
</evidence>
<evidence type="ECO:0000313" key="9">
    <source>
        <dbReference type="Proteomes" id="UP000183982"/>
    </source>
</evidence>
<name>A0A1M6MB19_9RHOB</name>
<dbReference type="AlphaFoldDB" id="A0A1M6MB19"/>
<dbReference type="Gene3D" id="1.20.120.10">
    <property type="entry name" value="Cytochrome c/b562"/>
    <property type="match status" value="1"/>
</dbReference>
<feature type="binding site" description="axial binding residue" evidence="6">
    <location>
        <position position="154"/>
    </location>
    <ligand>
        <name>heme c</name>
        <dbReference type="ChEBI" id="CHEBI:61717"/>
    </ligand>
    <ligandPart>
        <name>Fe</name>
        <dbReference type="ChEBI" id="CHEBI:18248"/>
    </ligandPart>
</feature>
<dbReference type="EMBL" id="FQZQ01000013">
    <property type="protein sequence ID" value="SHJ80617.1"/>
    <property type="molecule type" value="Genomic_DNA"/>
</dbReference>